<dbReference type="GO" id="GO:0071986">
    <property type="term" value="C:Ragulator complex"/>
    <property type="evidence" value="ECO:0007669"/>
    <property type="project" value="InterPro"/>
</dbReference>
<gene>
    <name evidence="1" type="ORF">CANARDRAFT_27620</name>
</gene>
<dbReference type="EMBL" id="KV453850">
    <property type="protein sequence ID" value="ODV86399.1"/>
    <property type="molecule type" value="Genomic_DNA"/>
</dbReference>
<accession>A0A1E4T3R9</accession>
<protein>
    <submittedName>
        <fullName evidence="1">Uncharacterized protein</fullName>
    </submittedName>
</protein>
<evidence type="ECO:0000313" key="1">
    <source>
        <dbReference type="EMBL" id="ODV86399.1"/>
    </source>
</evidence>
<proteinExistence type="predicted"/>
<organism evidence="1 2">
    <name type="scientific">[Candida] arabinofermentans NRRL YB-2248</name>
    <dbReference type="NCBI Taxonomy" id="983967"/>
    <lineage>
        <taxon>Eukaryota</taxon>
        <taxon>Fungi</taxon>
        <taxon>Dikarya</taxon>
        <taxon>Ascomycota</taxon>
        <taxon>Saccharomycotina</taxon>
        <taxon>Pichiomycetes</taxon>
        <taxon>Pichiales</taxon>
        <taxon>Pichiaceae</taxon>
        <taxon>Ogataea</taxon>
        <taxon>Ogataea/Candida clade</taxon>
    </lineage>
</organism>
<dbReference type="Proteomes" id="UP000094801">
    <property type="component" value="Unassembled WGS sequence"/>
</dbReference>
<dbReference type="Pfam" id="PF16818">
    <property type="entry name" value="SLM4"/>
    <property type="match status" value="1"/>
</dbReference>
<dbReference type="InterPro" id="IPR020233">
    <property type="entry name" value="Slm4"/>
</dbReference>
<evidence type="ECO:0000313" key="2">
    <source>
        <dbReference type="Proteomes" id="UP000094801"/>
    </source>
</evidence>
<keyword evidence="2" id="KW-1185">Reference proteome</keyword>
<dbReference type="OrthoDB" id="3997174at2759"/>
<sequence length="175" mass="19600">MLQSKNLSLLLSQVLTPLPALTPYQTISISLVSLSTEQPLFSCIQPNHGRSTANANSSNITSDQGFNRATIDGEGDDADEYDSDYINANINPRDNLKIISLLSIKSWNERLIQQQGANNNGRNNNWLVIQSNNFYMCLYKVTDEYLLLLCCESEYPKGLALKKLENLSKALKVRL</sequence>
<name>A0A1E4T3R9_9ASCO</name>
<dbReference type="GO" id="GO:0007165">
    <property type="term" value="P:signal transduction"/>
    <property type="evidence" value="ECO:0007669"/>
    <property type="project" value="InterPro"/>
</dbReference>
<reference evidence="2" key="1">
    <citation type="submission" date="2016-04" db="EMBL/GenBank/DDBJ databases">
        <title>Comparative genomics of biotechnologically important yeasts.</title>
        <authorList>
            <consortium name="DOE Joint Genome Institute"/>
            <person name="Riley R."/>
            <person name="Haridas S."/>
            <person name="Wolfe K.H."/>
            <person name="Lopes M.R."/>
            <person name="Hittinger C.T."/>
            <person name="Goker M."/>
            <person name="Salamov A."/>
            <person name="Wisecaver J."/>
            <person name="Long T.M."/>
            <person name="Aerts A.L."/>
            <person name="Barry K."/>
            <person name="Choi C."/>
            <person name="Clum A."/>
            <person name="Coughlan A.Y."/>
            <person name="Deshpande S."/>
            <person name="Douglass A.P."/>
            <person name="Hanson S.J."/>
            <person name="Klenk H.-P."/>
            <person name="Labutti K."/>
            <person name="Lapidus A."/>
            <person name="Lindquist E."/>
            <person name="Lipzen A."/>
            <person name="Meier-Kolthoff J.P."/>
            <person name="Ohm R.A."/>
            <person name="Otillar R.P."/>
            <person name="Pangilinan J."/>
            <person name="Peng Y."/>
            <person name="Rokas A."/>
            <person name="Rosa C.A."/>
            <person name="Scheuner C."/>
            <person name="Sibirny A.A."/>
            <person name="Slot J.C."/>
            <person name="Stielow J.B."/>
            <person name="Sun H."/>
            <person name="Kurtzman C.P."/>
            <person name="Blackwell M."/>
            <person name="Grigoriev I.V."/>
            <person name="Jeffries T.W."/>
        </authorList>
    </citation>
    <scope>NUCLEOTIDE SEQUENCE [LARGE SCALE GENOMIC DNA]</scope>
    <source>
        <strain evidence="2">NRRL YB-2248</strain>
    </source>
</reference>
<dbReference type="AlphaFoldDB" id="A0A1E4T3R9"/>